<organism evidence="2 3">
    <name type="scientific">Diatrype stigma</name>
    <dbReference type="NCBI Taxonomy" id="117547"/>
    <lineage>
        <taxon>Eukaryota</taxon>
        <taxon>Fungi</taxon>
        <taxon>Dikarya</taxon>
        <taxon>Ascomycota</taxon>
        <taxon>Pezizomycotina</taxon>
        <taxon>Sordariomycetes</taxon>
        <taxon>Xylariomycetidae</taxon>
        <taxon>Xylariales</taxon>
        <taxon>Diatrypaceae</taxon>
        <taxon>Diatrype</taxon>
    </lineage>
</organism>
<gene>
    <name evidence="2" type="ORF">SLS62_008692</name>
</gene>
<dbReference type="EMBL" id="JAKJXP020000083">
    <property type="protein sequence ID" value="KAK7748324.1"/>
    <property type="molecule type" value="Genomic_DNA"/>
</dbReference>
<dbReference type="Proteomes" id="UP001320420">
    <property type="component" value="Unassembled WGS sequence"/>
</dbReference>
<feature type="compositionally biased region" description="Basic and acidic residues" evidence="1">
    <location>
        <begin position="110"/>
        <end position="119"/>
    </location>
</feature>
<reference evidence="2 3" key="1">
    <citation type="submission" date="2024-02" db="EMBL/GenBank/DDBJ databases">
        <title>De novo assembly and annotation of 12 fungi associated with fruit tree decline syndrome in Ontario, Canada.</title>
        <authorList>
            <person name="Sulman M."/>
            <person name="Ellouze W."/>
            <person name="Ilyukhin E."/>
        </authorList>
    </citation>
    <scope>NUCLEOTIDE SEQUENCE [LARGE SCALE GENOMIC DNA]</scope>
    <source>
        <strain evidence="2 3">M11/M66-122</strain>
    </source>
</reference>
<dbReference type="AlphaFoldDB" id="A0AAN9YMY7"/>
<feature type="region of interest" description="Disordered" evidence="1">
    <location>
        <begin position="110"/>
        <end position="130"/>
    </location>
</feature>
<keyword evidence="3" id="KW-1185">Reference proteome</keyword>
<feature type="compositionally biased region" description="Basic and acidic residues" evidence="1">
    <location>
        <begin position="295"/>
        <end position="304"/>
    </location>
</feature>
<proteinExistence type="predicted"/>
<comment type="caution">
    <text evidence="2">The sequence shown here is derived from an EMBL/GenBank/DDBJ whole genome shotgun (WGS) entry which is preliminary data.</text>
</comment>
<feature type="compositionally biased region" description="Polar residues" evidence="1">
    <location>
        <begin position="42"/>
        <end position="60"/>
    </location>
</feature>
<feature type="region of interest" description="Disordered" evidence="1">
    <location>
        <begin position="1"/>
        <end position="67"/>
    </location>
</feature>
<feature type="compositionally biased region" description="Low complexity" evidence="1">
    <location>
        <begin position="1"/>
        <end position="22"/>
    </location>
</feature>
<sequence length="335" mass="34609">MTEPATERPATATATSSSSSRPAPAPPPPLPLAAPSAPSASDNNISLPPTIAINDSTTHHQQPQQPQPFAPIYTLVNNTSTRTTHHPHVRYIFSDDDPDVLTQALAEHHEATAAEELSRSSDPTASNNSNRGVILDIATDDDGGYHVAWASSLSPSWAVLDAQLSQISPPSSSDGGAENDGGGGSGGASINPNININTVANTNTSNNNNNTNNKPGRLMLRIEGVECSSSLGSESESRLQQPSGEPGRLTASGGLGSGSASREREKGSETTEDYSAIVDEFEKRMVTLRKVVSANEERLQKTEGIDPSSDGEAAALAAAMGSQPGLEGGGAPTAD</sequence>
<evidence type="ECO:0000256" key="1">
    <source>
        <dbReference type="SAM" id="MobiDB-lite"/>
    </source>
</evidence>
<evidence type="ECO:0000313" key="3">
    <source>
        <dbReference type="Proteomes" id="UP001320420"/>
    </source>
</evidence>
<feature type="compositionally biased region" description="Gly residues" evidence="1">
    <location>
        <begin position="178"/>
        <end position="187"/>
    </location>
</feature>
<accession>A0AAN9YMY7</accession>
<protein>
    <submittedName>
        <fullName evidence="2">Uncharacterized protein</fullName>
    </submittedName>
</protein>
<feature type="compositionally biased region" description="Pro residues" evidence="1">
    <location>
        <begin position="23"/>
        <end position="32"/>
    </location>
</feature>
<feature type="region of interest" description="Disordered" evidence="1">
    <location>
        <begin position="166"/>
        <end position="195"/>
    </location>
</feature>
<feature type="compositionally biased region" description="Polar residues" evidence="1">
    <location>
        <begin position="120"/>
        <end position="130"/>
    </location>
</feature>
<evidence type="ECO:0000313" key="2">
    <source>
        <dbReference type="EMBL" id="KAK7748324.1"/>
    </source>
</evidence>
<feature type="region of interest" description="Disordered" evidence="1">
    <location>
        <begin position="294"/>
        <end position="335"/>
    </location>
</feature>
<feature type="region of interest" description="Disordered" evidence="1">
    <location>
        <begin position="227"/>
        <end position="274"/>
    </location>
</feature>
<name>A0AAN9YMY7_9PEZI</name>
<feature type="compositionally biased region" description="Gly residues" evidence="1">
    <location>
        <begin position="326"/>
        <end position="335"/>
    </location>
</feature>